<dbReference type="OrthoDB" id="9762066at2"/>
<dbReference type="AlphaFoldDB" id="A0A9N7JMR3"/>
<dbReference type="PROSITE" id="PS00719">
    <property type="entry name" value="GLYCOSYL_HYDROL_F2_1"/>
    <property type="match status" value="1"/>
</dbReference>
<evidence type="ECO:0000313" key="8">
    <source>
        <dbReference type="EMBL" id="AYE35253.1"/>
    </source>
</evidence>
<reference evidence="8 10" key="1">
    <citation type="submission" date="2017-09" db="EMBL/GenBank/DDBJ databases">
        <authorList>
            <person name="Thomas P."/>
            <person name="Seyboldt C."/>
        </authorList>
    </citation>
    <scope>NUCLEOTIDE SEQUENCE [LARGE SCALE GENOMIC DNA]</scope>
    <source>
        <strain evidence="8 10">DSM 7534</strain>
    </source>
</reference>
<evidence type="ECO:0000256" key="2">
    <source>
        <dbReference type="ARBA" id="ARBA00022801"/>
    </source>
</evidence>
<evidence type="ECO:0000256" key="3">
    <source>
        <dbReference type="ARBA" id="ARBA00023295"/>
    </source>
</evidence>
<evidence type="ECO:0000256" key="1">
    <source>
        <dbReference type="ARBA" id="ARBA00007401"/>
    </source>
</evidence>
<accession>A0A9N7JMR3</accession>
<dbReference type="EMBL" id="CP099799">
    <property type="protein sequence ID" value="USS01847.1"/>
    <property type="molecule type" value="Genomic_DNA"/>
</dbReference>
<dbReference type="InterPro" id="IPR008979">
    <property type="entry name" value="Galactose-bd-like_sf"/>
</dbReference>
<reference evidence="9" key="2">
    <citation type="submission" date="2022-06" db="EMBL/GenBank/DDBJ databases">
        <authorList>
            <person name="Holder M.E."/>
            <person name="Ajami N.J."/>
            <person name="Petrosino J.F."/>
        </authorList>
    </citation>
    <scope>NUCLEOTIDE SEQUENCE</scope>
    <source>
        <strain evidence="9">RMA 8861</strain>
    </source>
</reference>
<dbReference type="Pfam" id="PF00703">
    <property type="entry name" value="Glyco_hydro_2"/>
    <property type="match status" value="1"/>
</dbReference>
<dbReference type="InterPro" id="IPR013783">
    <property type="entry name" value="Ig-like_fold"/>
</dbReference>
<dbReference type="SUPFAM" id="SSF49303">
    <property type="entry name" value="beta-Galactosidase/glucuronidase domain"/>
    <property type="match status" value="1"/>
</dbReference>
<dbReference type="InterPro" id="IPR023230">
    <property type="entry name" value="Glyco_hydro_2_CS"/>
</dbReference>
<evidence type="ECO:0000256" key="4">
    <source>
        <dbReference type="RuleBase" id="RU361154"/>
    </source>
</evidence>
<dbReference type="PANTHER" id="PTHR42732">
    <property type="entry name" value="BETA-GALACTOSIDASE"/>
    <property type="match status" value="1"/>
</dbReference>
<dbReference type="InterPro" id="IPR006103">
    <property type="entry name" value="Glyco_hydro_2_cat"/>
</dbReference>
<dbReference type="Gene3D" id="2.60.40.10">
    <property type="entry name" value="Immunoglobulins"/>
    <property type="match status" value="1"/>
</dbReference>
<dbReference type="Gene3D" id="2.60.120.260">
    <property type="entry name" value="Galactose-binding domain-like"/>
    <property type="match status" value="1"/>
</dbReference>
<dbReference type="GO" id="GO:0004553">
    <property type="term" value="F:hydrolase activity, hydrolyzing O-glycosyl compounds"/>
    <property type="evidence" value="ECO:0007669"/>
    <property type="project" value="InterPro"/>
</dbReference>
<evidence type="ECO:0000259" key="5">
    <source>
        <dbReference type="Pfam" id="PF00703"/>
    </source>
</evidence>
<feature type="domain" description="Glycoside hydrolase family 2 immunoglobulin-like beta-sandwich" evidence="5">
    <location>
        <begin position="151"/>
        <end position="255"/>
    </location>
</feature>
<dbReference type="PANTHER" id="PTHR42732:SF1">
    <property type="entry name" value="BETA-MANNOSIDASE"/>
    <property type="match status" value="1"/>
</dbReference>
<evidence type="ECO:0000313" key="10">
    <source>
        <dbReference type="Proteomes" id="UP000280586"/>
    </source>
</evidence>
<dbReference type="KEGG" id="csep:CP523_12925"/>
<dbReference type="InterPro" id="IPR006101">
    <property type="entry name" value="Glyco_hydro_2"/>
</dbReference>
<dbReference type="PRINTS" id="PR00132">
    <property type="entry name" value="GLHYDRLASE2"/>
</dbReference>
<dbReference type="GeneID" id="303561588"/>
<sequence length="741" mass="85712">MVSNNKILLNDNWQFKVLDSESYEEIIIPHTNKEIPYNYFDERDYQIISCYKRNFTVSNSNKRIFLKFDGVMTAFKLFINNNYVNEYKGGYIPHFIEVTDFVHFDKENEIYVEVDSTEREDVPPFGGVLDYLTFGGIYRDVFLYEHNSCFIENIHYDYKVENYLNGTGKVVVSPKVLINSNNKDTNNLITLKIGKEEFEFYTKVKKGSNWYKLNDIQLDNIKLWSLEDPRLYRADMNLFISNEILDSSTMNIGFRKIEVNGTGFYLNGKKIKIMGLNRHQSFPYVGYAMPKRAQIKDADILKDELSINLVRTSHYPQSPYFLDRCDEIGLLVLEEIPGWQHISQREDWRQQVLEDVKGMINRDFNHPSIITWGVRINESLDDDELYSNTNKVARDIDSSRPTCGVRYLEGSSFFEDIYTMNDFSYDGGEIVLRSRDTVTKLEKKVPYLVTEFCGHIYPTKSFDHEQRVVEQALRHGVVQSKSRSSDDYLGAIGWCAFDYNTHFDFGSGDRICYHGVMDMFRQPKYAAYMYKSQKNPKIQAIVEPLTLWSRGERDKGIAFPIYLCTNCEEVEVILGGRSLGIFKRDENTVDENLKYLEYPPIKVDLLNGDWGSKWSEIEFIGYINGEKASSKKFCENPVVTDLKVVVDNNELCGKELDTTRVSVTVVDKYKNKLPYATGAIFLETVGDIDIIGPKVVSLIGGSIAFWVKTKGKFINNRTQVLIKSSFGIEKVVNIKLTESYK</sequence>
<proteinExistence type="inferred from homology"/>
<organism evidence="8 10">
    <name type="scientific">Clostridium septicum</name>
    <dbReference type="NCBI Taxonomy" id="1504"/>
    <lineage>
        <taxon>Bacteria</taxon>
        <taxon>Bacillati</taxon>
        <taxon>Bacillota</taxon>
        <taxon>Clostridia</taxon>
        <taxon>Eubacteriales</taxon>
        <taxon>Clostridiaceae</taxon>
        <taxon>Clostridium</taxon>
    </lineage>
</organism>
<keyword evidence="2 4" id="KW-0378">Hydrolase</keyword>
<keyword evidence="11" id="KW-1185">Reference proteome</keyword>
<dbReference type="Proteomes" id="UP001055437">
    <property type="component" value="Chromosome"/>
</dbReference>
<dbReference type="InterPro" id="IPR051913">
    <property type="entry name" value="GH2_Domain-Containing"/>
</dbReference>
<dbReference type="RefSeq" id="WP_066678221.1">
    <property type="nucleotide sequence ID" value="NZ_CABMIZ010000039.1"/>
</dbReference>
<dbReference type="SUPFAM" id="SSF49785">
    <property type="entry name" value="Galactose-binding domain-like"/>
    <property type="match status" value="1"/>
</dbReference>
<dbReference type="InterPro" id="IPR006104">
    <property type="entry name" value="Glyco_hydro_2_N"/>
</dbReference>
<evidence type="ECO:0000259" key="6">
    <source>
        <dbReference type="Pfam" id="PF02836"/>
    </source>
</evidence>
<comment type="similarity">
    <text evidence="1 4">Belongs to the glycosyl hydrolase 2 family.</text>
</comment>
<dbReference type="EMBL" id="CP023671">
    <property type="protein sequence ID" value="AYE35253.1"/>
    <property type="molecule type" value="Genomic_DNA"/>
</dbReference>
<feature type="domain" description="Glycoside hydrolase family 2 catalytic" evidence="6">
    <location>
        <begin position="257"/>
        <end position="534"/>
    </location>
</feature>
<dbReference type="Proteomes" id="UP000280586">
    <property type="component" value="Chromosome"/>
</dbReference>
<evidence type="ECO:0000259" key="7">
    <source>
        <dbReference type="Pfam" id="PF02837"/>
    </source>
</evidence>
<name>A0A9N7JMR3_CLOSE</name>
<protein>
    <submittedName>
        <fullName evidence="8">Glycoside hydrolase family 2</fullName>
    </submittedName>
</protein>
<dbReference type="InterPro" id="IPR006102">
    <property type="entry name" value="Ig-like_GH2"/>
</dbReference>
<gene>
    <name evidence="8" type="ORF">CP523_12925</name>
    <name evidence="9" type="ORF">NH397_05300</name>
</gene>
<dbReference type="Pfam" id="PF02836">
    <property type="entry name" value="Glyco_hydro_2_C"/>
    <property type="match status" value="1"/>
</dbReference>
<dbReference type="InterPro" id="IPR036156">
    <property type="entry name" value="Beta-gal/glucu_dom_sf"/>
</dbReference>
<evidence type="ECO:0000313" key="9">
    <source>
        <dbReference type="EMBL" id="USS01847.1"/>
    </source>
</evidence>
<dbReference type="Pfam" id="PF02837">
    <property type="entry name" value="Glyco_hydro_2_N"/>
    <property type="match status" value="1"/>
</dbReference>
<feature type="domain" description="Glycosyl hydrolases family 2 sugar binding" evidence="7">
    <location>
        <begin position="11"/>
        <end position="145"/>
    </location>
</feature>
<dbReference type="SUPFAM" id="SSF51445">
    <property type="entry name" value="(Trans)glycosidases"/>
    <property type="match status" value="1"/>
</dbReference>
<dbReference type="Gene3D" id="3.20.20.80">
    <property type="entry name" value="Glycosidases"/>
    <property type="match status" value="1"/>
</dbReference>
<dbReference type="InterPro" id="IPR017853">
    <property type="entry name" value="GH"/>
</dbReference>
<keyword evidence="3 4" id="KW-0326">Glycosidase</keyword>
<dbReference type="GO" id="GO:0005975">
    <property type="term" value="P:carbohydrate metabolic process"/>
    <property type="evidence" value="ECO:0007669"/>
    <property type="project" value="InterPro"/>
</dbReference>
<evidence type="ECO:0000313" key="11">
    <source>
        <dbReference type="Proteomes" id="UP001055437"/>
    </source>
</evidence>